<dbReference type="Proteomes" id="UP000465609">
    <property type="component" value="Chromosome"/>
</dbReference>
<keyword evidence="3" id="KW-1185">Reference proteome</keyword>
<gene>
    <name evidence="2" type="ORF">MAUB_01240</name>
</gene>
<evidence type="ECO:0000256" key="1">
    <source>
        <dbReference type="SAM" id="MobiDB-lite"/>
    </source>
</evidence>
<feature type="region of interest" description="Disordered" evidence="1">
    <location>
        <begin position="1"/>
        <end position="33"/>
    </location>
</feature>
<name>A0ABM7I6Q8_9MYCO</name>
<protein>
    <submittedName>
        <fullName evidence="2">Uncharacterized protein</fullName>
    </submittedName>
</protein>
<accession>A0ABM7I6Q8</accession>
<organism evidence="2 3">
    <name type="scientific">Mycolicibacterium aubagnense</name>
    <dbReference type="NCBI Taxonomy" id="319707"/>
    <lineage>
        <taxon>Bacteria</taxon>
        <taxon>Bacillati</taxon>
        <taxon>Actinomycetota</taxon>
        <taxon>Actinomycetes</taxon>
        <taxon>Mycobacteriales</taxon>
        <taxon>Mycobacteriaceae</taxon>
        <taxon>Mycolicibacterium</taxon>
    </lineage>
</organism>
<proteinExistence type="predicted"/>
<reference evidence="2 3" key="1">
    <citation type="journal article" date="2019" name="Emerg. Microbes Infect.">
        <title>Comprehensive subspecies identification of 175 nontuberculous mycobacteria species based on 7547 genomic profiles.</title>
        <authorList>
            <person name="Matsumoto Y."/>
            <person name="Kinjo T."/>
            <person name="Motooka D."/>
            <person name="Nabeya D."/>
            <person name="Jung N."/>
            <person name="Uechi K."/>
            <person name="Horii T."/>
            <person name="Iida T."/>
            <person name="Fujita J."/>
            <person name="Nakamura S."/>
        </authorList>
    </citation>
    <scope>NUCLEOTIDE SEQUENCE [LARGE SCALE GENOMIC DNA]</scope>
    <source>
        <strain evidence="2 3">JCM 15296</strain>
    </source>
</reference>
<evidence type="ECO:0000313" key="2">
    <source>
        <dbReference type="EMBL" id="BBX82251.1"/>
    </source>
</evidence>
<sequence length="426" mass="45300">MIDPRLQDVLGQAQKSATGESGGEAHAESSSTKQIRADLMNLAAEVDPRMAPIVEAAGGDLRMSADGTLSASPALRAAMRALVPGRDKAPASPNRLVADWLSADTTNSIPVSETSPYFTVSHWHWMAAKELVRRMPAELGPTFPHLFVSEAQIIHDLKAWSALNQHGQLTDEAAAMFGAITGHASLTVYGTVLLYAQRRPPVELPATLKKFGLAAAVRDVPRVTFTIGVTDREVVTVLLNNTSVIFTRRLRSTNCIEDDAAKSVLDLLDPDEQWPAYQLKAPIMLPGSVVDDLATDPDTTGLIVTEPDEESTDAERAADAARRDQVRNGARRVLAAARTPAAAAAVVADIAASTTHALAQVTVRTDHADVARGDQGALAIVFLRGRGVLASYPSGSGHLRRVTYAAGNRSGIKSAIEVLGNAYREG</sequence>
<dbReference type="EMBL" id="AP022577">
    <property type="protein sequence ID" value="BBX82251.1"/>
    <property type="molecule type" value="Genomic_DNA"/>
</dbReference>
<evidence type="ECO:0000313" key="3">
    <source>
        <dbReference type="Proteomes" id="UP000465609"/>
    </source>
</evidence>
<dbReference type="RefSeq" id="WP_138233419.1">
    <property type="nucleotide sequence ID" value="NZ_AP022577.1"/>
</dbReference>